<comment type="caution">
    <text evidence="1">The sequence shown here is derived from an EMBL/GenBank/DDBJ whole genome shotgun (WGS) entry which is preliminary data.</text>
</comment>
<accession>A0AA38GIE1</accession>
<evidence type="ECO:0000313" key="2">
    <source>
        <dbReference type="Proteomes" id="UP000824469"/>
    </source>
</evidence>
<dbReference type="Proteomes" id="UP000824469">
    <property type="component" value="Unassembled WGS sequence"/>
</dbReference>
<gene>
    <name evidence="1" type="ORF">KI387_016419</name>
</gene>
<dbReference type="PANTHER" id="PTHR48466:SF2">
    <property type="entry name" value="OS10G0509000 PROTEIN"/>
    <property type="match status" value="1"/>
</dbReference>
<protein>
    <submittedName>
        <fullName evidence="1">Uncharacterized protein</fullName>
    </submittedName>
</protein>
<proteinExistence type="predicted"/>
<dbReference type="PANTHER" id="PTHR48466">
    <property type="entry name" value="OS10G0509000 PROTEIN-RELATED"/>
    <property type="match status" value="1"/>
</dbReference>
<organism evidence="1 2">
    <name type="scientific">Taxus chinensis</name>
    <name type="common">Chinese yew</name>
    <name type="synonym">Taxus wallichiana var. chinensis</name>
    <dbReference type="NCBI Taxonomy" id="29808"/>
    <lineage>
        <taxon>Eukaryota</taxon>
        <taxon>Viridiplantae</taxon>
        <taxon>Streptophyta</taxon>
        <taxon>Embryophyta</taxon>
        <taxon>Tracheophyta</taxon>
        <taxon>Spermatophyta</taxon>
        <taxon>Pinopsida</taxon>
        <taxon>Pinidae</taxon>
        <taxon>Conifers II</taxon>
        <taxon>Cupressales</taxon>
        <taxon>Taxaceae</taxon>
        <taxon>Taxus</taxon>
    </lineage>
</organism>
<dbReference type="GO" id="GO:0005524">
    <property type="term" value="F:ATP binding"/>
    <property type="evidence" value="ECO:0007669"/>
    <property type="project" value="InterPro"/>
</dbReference>
<name>A0AA38GIE1_TAXCH</name>
<evidence type="ECO:0000313" key="1">
    <source>
        <dbReference type="EMBL" id="KAH9321780.1"/>
    </source>
</evidence>
<feature type="non-terminal residue" evidence="1">
    <location>
        <position position="1"/>
    </location>
</feature>
<keyword evidence="2" id="KW-1185">Reference proteome</keyword>
<reference evidence="1 2" key="1">
    <citation type="journal article" date="2021" name="Nat. Plants">
        <title>The Taxus genome provides insights into paclitaxel biosynthesis.</title>
        <authorList>
            <person name="Xiong X."/>
            <person name="Gou J."/>
            <person name="Liao Q."/>
            <person name="Li Y."/>
            <person name="Zhou Q."/>
            <person name="Bi G."/>
            <person name="Li C."/>
            <person name="Du R."/>
            <person name="Wang X."/>
            <person name="Sun T."/>
            <person name="Guo L."/>
            <person name="Liang H."/>
            <person name="Lu P."/>
            <person name="Wu Y."/>
            <person name="Zhang Z."/>
            <person name="Ro D.K."/>
            <person name="Shang Y."/>
            <person name="Huang S."/>
            <person name="Yan J."/>
        </authorList>
    </citation>
    <scope>NUCLEOTIDE SEQUENCE [LARGE SCALE GENOMIC DNA]</scope>
    <source>
        <strain evidence="1">Ta-2019</strain>
    </source>
</reference>
<dbReference type="EMBL" id="JAHRHJ020000003">
    <property type="protein sequence ID" value="KAH9321780.1"/>
    <property type="molecule type" value="Genomic_DNA"/>
</dbReference>
<dbReference type="AlphaFoldDB" id="A0AA38GIE1"/>
<dbReference type="GO" id="GO:0140664">
    <property type="term" value="F:ATP-dependent DNA damage sensor activity"/>
    <property type="evidence" value="ECO:0007669"/>
    <property type="project" value="InterPro"/>
</dbReference>
<dbReference type="GO" id="GO:0006298">
    <property type="term" value="P:mismatch repair"/>
    <property type="evidence" value="ECO:0007669"/>
    <property type="project" value="InterPro"/>
</dbReference>
<dbReference type="GO" id="GO:0030983">
    <property type="term" value="F:mismatched DNA binding"/>
    <property type="evidence" value="ECO:0007669"/>
    <property type="project" value="InterPro"/>
</dbReference>
<dbReference type="InterPro" id="IPR045076">
    <property type="entry name" value="MutS"/>
</dbReference>
<sequence length="211" mass="24113">VIIDLESAKQDFQEDLQATEYYLMQSRILYQRLMAANEQILEYSARQQHRKTQQISVAAANARSALHRTLRNFRESGSKVSVGIAGSSNNEKKEVSVKASMDHSPGWSEKIMSGTIVSQSSEIMVAINQFNILDIRLMITEHGLGETQFCREEMESIAKDSLEDILPLIRKYREEFMINVNRESLKSFTSQDLLEAKRGFRKKAFSIVDDN</sequence>